<feature type="chain" id="PRO_5045068759" evidence="1">
    <location>
        <begin position="25"/>
        <end position="105"/>
    </location>
</feature>
<protein>
    <submittedName>
        <fullName evidence="2">Uncharacterized protein</fullName>
    </submittedName>
</protein>
<organism evidence="2 3">
    <name type="scientific">Limnobacter profundi</name>
    <dbReference type="NCBI Taxonomy" id="2732163"/>
    <lineage>
        <taxon>Bacteria</taxon>
        <taxon>Pseudomonadati</taxon>
        <taxon>Pseudomonadota</taxon>
        <taxon>Betaproteobacteria</taxon>
        <taxon>Burkholderiales</taxon>
        <taxon>Burkholderiaceae</taxon>
        <taxon>Limnobacter</taxon>
    </lineage>
</organism>
<keyword evidence="1" id="KW-0732">Signal</keyword>
<accession>A0ABX6N6F0</accession>
<evidence type="ECO:0000313" key="2">
    <source>
        <dbReference type="EMBL" id="QJR29982.1"/>
    </source>
</evidence>
<evidence type="ECO:0000313" key="3">
    <source>
        <dbReference type="Proteomes" id="UP000501130"/>
    </source>
</evidence>
<proteinExistence type="predicted"/>
<dbReference type="EMBL" id="CP053084">
    <property type="protein sequence ID" value="QJR29982.1"/>
    <property type="molecule type" value="Genomic_DNA"/>
</dbReference>
<keyword evidence="3" id="KW-1185">Reference proteome</keyword>
<feature type="signal peptide" evidence="1">
    <location>
        <begin position="1"/>
        <end position="24"/>
    </location>
</feature>
<reference evidence="2 3" key="1">
    <citation type="submission" date="2020-05" db="EMBL/GenBank/DDBJ databases">
        <title>Compete genome of Limnobacter sp. SAORIC-580.</title>
        <authorList>
            <person name="Song J."/>
            <person name="Cho J.-C."/>
        </authorList>
    </citation>
    <scope>NUCLEOTIDE SEQUENCE [LARGE SCALE GENOMIC DNA]</scope>
    <source>
        <strain evidence="2 3">SAORIC-580</strain>
    </source>
</reference>
<gene>
    <name evidence="2" type="ORF">HKT17_09840</name>
</gene>
<sequence length="105" mass="11501">MKRFALIVSLVAASAAIIPAVTTAQSNQANDSTMLNSLPPSMRLSKDEVYSMYLSAIQKGYVEKSSADGSMIFIMTGKGMSKSREQVLKELMNQTPEQRRNANKP</sequence>
<name>A0ABX6N6F0_9BURK</name>
<evidence type="ECO:0000256" key="1">
    <source>
        <dbReference type="SAM" id="SignalP"/>
    </source>
</evidence>
<dbReference type="Proteomes" id="UP000501130">
    <property type="component" value="Chromosome"/>
</dbReference>